<evidence type="ECO:0000256" key="1">
    <source>
        <dbReference type="SAM" id="MobiDB-lite"/>
    </source>
</evidence>
<proteinExistence type="predicted"/>
<reference evidence="2" key="1">
    <citation type="submission" date="2021-07" db="EMBL/GenBank/DDBJ databases">
        <title>Draft genome of Mortierella alpina, strain LL118, isolated from an aspen leaf litter sample.</title>
        <authorList>
            <person name="Yang S."/>
            <person name="Vinatzer B.A."/>
        </authorList>
    </citation>
    <scope>NUCLEOTIDE SEQUENCE</scope>
    <source>
        <strain evidence="2">LL118</strain>
    </source>
</reference>
<dbReference type="EMBL" id="JAIFTL010000008">
    <property type="protein sequence ID" value="KAG9327137.1"/>
    <property type="molecule type" value="Genomic_DNA"/>
</dbReference>
<protein>
    <submittedName>
        <fullName evidence="2">Uncharacterized protein</fullName>
    </submittedName>
</protein>
<feature type="non-terminal residue" evidence="2">
    <location>
        <position position="1"/>
    </location>
</feature>
<comment type="caution">
    <text evidence="2">The sequence shown here is derived from an EMBL/GenBank/DDBJ whole genome shotgun (WGS) entry which is preliminary data.</text>
</comment>
<feature type="region of interest" description="Disordered" evidence="1">
    <location>
        <begin position="616"/>
        <end position="656"/>
    </location>
</feature>
<dbReference type="Proteomes" id="UP000717515">
    <property type="component" value="Unassembled WGS sequence"/>
</dbReference>
<dbReference type="AlphaFoldDB" id="A0A9P8IF20"/>
<accession>A0A9P8IF20</accession>
<evidence type="ECO:0000313" key="3">
    <source>
        <dbReference type="Proteomes" id="UP000717515"/>
    </source>
</evidence>
<evidence type="ECO:0000313" key="2">
    <source>
        <dbReference type="EMBL" id="KAG9327137.1"/>
    </source>
</evidence>
<feature type="region of interest" description="Disordered" evidence="1">
    <location>
        <begin position="99"/>
        <end position="149"/>
    </location>
</feature>
<sequence>QTFMPRTKETTKHPLRRVVERTKPGSDYFFGLSQPSELSAQGYATLRAAAGQNPTAIAKEWREWMSLLKACNIRPWSNAAHQTPTATIGMFKEWVAQESSSSSTHNRSASASPSSKQDRPAISPLESSIAAPSSSSSSLSSSLSSSTGSLSQGALRRMRIEYTATFNEYDGTPWLLPSGTNVDQVIYKYSMTLETESALHSFVIDRSAVVLDCFSDKDDREAFQQRIEEGDTHGTATMLPYWKQQELLQYAKQPHELEVILSTGWARSVDVVEGVSSEEQIAFNKRLYLTMLRLSSLYEEHGLSLPDSQSESWYTTKVWGIFLDLLASGSEWLEYKPGEVCSNASSLRRNSDRDLETRHAQGRKIDGLVFCKKTQCEVGDVEVGKVDGGATGTKVLKDGRKLSKLLKDMADTICNRSTKRAQTKREVRVYGLLISGLCAQFVSLRYLDGRFSQLQRERTLTLPLTWDAQSIRSVLVLIKEMLLLRGRMESMARLAYDFMHPGPEDLLRELSGRSRACTPPLAHIPTLNTPKNSPKRSRDSKIKFFCHMDDSWKAHINPKRQGAGYFLAQSQELRCCPQEYASFRNGCRKQQEKIMAEWTSWMRDFASSHHEVLREAAKGAPKLSRDTVKAVRKTNLQRRREQELINRANPQLSSLG</sequence>
<gene>
    <name evidence="2" type="ORF">KVV02_000853</name>
</gene>
<name>A0A9P8IF20_MORAP</name>
<organism evidence="2 3">
    <name type="scientific">Mortierella alpina</name>
    <name type="common">Oleaginous fungus</name>
    <name type="synonym">Mortierella renispora</name>
    <dbReference type="NCBI Taxonomy" id="64518"/>
    <lineage>
        <taxon>Eukaryota</taxon>
        <taxon>Fungi</taxon>
        <taxon>Fungi incertae sedis</taxon>
        <taxon>Mucoromycota</taxon>
        <taxon>Mortierellomycotina</taxon>
        <taxon>Mortierellomycetes</taxon>
        <taxon>Mortierellales</taxon>
        <taxon>Mortierellaceae</taxon>
        <taxon>Mortierella</taxon>
    </lineage>
</organism>
<feature type="compositionally biased region" description="Basic and acidic residues" evidence="1">
    <location>
        <begin position="616"/>
        <end position="629"/>
    </location>
</feature>